<dbReference type="Proteomes" id="UP000523079">
    <property type="component" value="Unassembled WGS sequence"/>
</dbReference>
<keyword evidence="5 8" id="KW-0560">Oxidoreductase</keyword>
<dbReference type="SUPFAM" id="SSF51735">
    <property type="entry name" value="NAD(P)-binding Rossmann-fold domains"/>
    <property type="match status" value="1"/>
</dbReference>
<accession>A0A7W3ISN8</accession>
<dbReference type="Pfam" id="PF00107">
    <property type="entry name" value="ADH_zinc_N"/>
    <property type="match status" value="1"/>
</dbReference>
<dbReference type="EMBL" id="JACGWT010000003">
    <property type="protein sequence ID" value="MBA8794522.1"/>
    <property type="molecule type" value="Genomic_DNA"/>
</dbReference>
<keyword evidence="4" id="KW-0862">Zinc</keyword>
<evidence type="ECO:0000313" key="8">
    <source>
        <dbReference type="EMBL" id="MBA8794522.1"/>
    </source>
</evidence>
<sequence>MTGRRGPAVVVRDGAGGRSIGVEPITAREPGPGEVLVRRSVSGVSTGTDRWVMSGRFGWAELPPPFVPGYQAAGLVEAVGPGVTGLEPGQPVFVTRSEPWAEVAASWGGHATLAVSPADEVYDADGVPPARAALTITAQVGWNAASRLTLPDRAPMVVFGDGIIGASGALAAAERGFDVTVVGRHRERLDAVASLGFATLLAPADGTGPDAAADLRQSLTALAPHAVIDTVQNPAAFDAYATAFAAGVIGQIVYSGHSPDGATTWADAARLQQLGLTAHFVSGWTPDRVRAVLSRMRAGGMPVDRLVGVTATTPEDAAALMTDVADGRHRALAAVIDWAAMADHTTASTDQAGEQP</sequence>
<dbReference type="InterPro" id="IPR013154">
    <property type="entry name" value="ADH-like_N"/>
</dbReference>
<name>A0A7W3ISN8_9ACTN</name>
<dbReference type="GO" id="GO:0050572">
    <property type="term" value="F:L-idonate 5-dehydrogenase [NAD(P)+] activity"/>
    <property type="evidence" value="ECO:0007669"/>
    <property type="project" value="UniProtKB-EC"/>
</dbReference>
<proteinExistence type="inferred from homology"/>
<gene>
    <name evidence="8" type="ORF">FHX74_002141</name>
</gene>
<dbReference type="InterPro" id="IPR036291">
    <property type="entry name" value="NAD(P)-bd_dom_sf"/>
</dbReference>
<dbReference type="SUPFAM" id="SSF50129">
    <property type="entry name" value="GroES-like"/>
    <property type="match status" value="1"/>
</dbReference>
<evidence type="ECO:0000256" key="3">
    <source>
        <dbReference type="ARBA" id="ARBA00022723"/>
    </source>
</evidence>
<dbReference type="GO" id="GO:0046872">
    <property type="term" value="F:metal ion binding"/>
    <property type="evidence" value="ECO:0007669"/>
    <property type="project" value="UniProtKB-KW"/>
</dbReference>
<dbReference type="RefSeq" id="WP_182560084.1">
    <property type="nucleotide sequence ID" value="NZ_JACGWT010000003.1"/>
</dbReference>
<comment type="caution">
    <text evidence="8">The sequence shown here is derived from an EMBL/GenBank/DDBJ whole genome shotgun (WGS) entry which is preliminary data.</text>
</comment>
<dbReference type="Pfam" id="PF08240">
    <property type="entry name" value="ADH_N"/>
    <property type="match status" value="1"/>
</dbReference>
<dbReference type="PANTHER" id="PTHR43350">
    <property type="entry name" value="NAD-DEPENDENT ALCOHOL DEHYDROGENASE"/>
    <property type="match status" value="1"/>
</dbReference>
<protein>
    <submittedName>
        <fullName evidence="8">L-idonate 5-dehydrogenase</fullName>
        <ecNumber evidence="8">1.1.1.264</ecNumber>
    </submittedName>
</protein>
<dbReference type="AlphaFoldDB" id="A0A7W3ISN8"/>
<organism evidence="8 9">
    <name type="scientific">Microlunatus kandeliicorticis</name>
    <dbReference type="NCBI Taxonomy" id="1759536"/>
    <lineage>
        <taxon>Bacteria</taxon>
        <taxon>Bacillati</taxon>
        <taxon>Actinomycetota</taxon>
        <taxon>Actinomycetes</taxon>
        <taxon>Propionibacteriales</taxon>
        <taxon>Propionibacteriaceae</taxon>
        <taxon>Microlunatus</taxon>
    </lineage>
</organism>
<evidence type="ECO:0000256" key="4">
    <source>
        <dbReference type="ARBA" id="ARBA00022833"/>
    </source>
</evidence>
<dbReference type="EC" id="1.1.1.264" evidence="8"/>
<evidence type="ECO:0000256" key="1">
    <source>
        <dbReference type="ARBA" id="ARBA00001947"/>
    </source>
</evidence>
<feature type="domain" description="Alcohol dehydrogenase-like N-terminal" evidence="7">
    <location>
        <begin position="31"/>
        <end position="122"/>
    </location>
</feature>
<reference evidence="8 9" key="1">
    <citation type="submission" date="2020-07" db="EMBL/GenBank/DDBJ databases">
        <title>Sequencing the genomes of 1000 actinobacteria strains.</title>
        <authorList>
            <person name="Klenk H.-P."/>
        </authorList>
    </citation>
    <scope>NUCLEOTIDE SEQUENCE [LARGE SCALE GENOMIC DNA]</scope>
    <source>
        <strain evidence="8 9">DSM 100723</strain>
    </source>
</reference>
<evidence type="ECO:0000259" key="7">
    <source>
        <dbReference type="Pfam" id="PF08240"/>
    </source>
</evidence>
<comment type="cofactor">
    <cofactor evidence="1">
        <name>Zn(2+)</name>
        <dbReference type="ChEBI" id="CHEBI:29105"/>
    </cofactor>
</comment>
<evidence type="ECO:0000256" key="5">
    <source>
        <dbReference type="ARBA" id="ARBA00023002"/>
    </source>
</evidence>
<evidence type="ECO:0000259" key="6">
    <source>
        <dbReference type="Pfam" id="PF00107"/>
    </source>
</evidence>
<evidence type="ECO:0000256" key="2">
    <source>
        <dbReference type="ARBA" id="ARBA00008072"/>
    </source>
</evidence>
<comment type="similarity">
    <text evidence="2">Belongs to the zinc-containing alcohol dehydrogenase family.</text>
</comment>
<dbReference type="CDD" id="cd05188">
    <property type="entry name" value="MDR"/>
    <property type="match status" value="1"/>
</dbReference>
<dbReference type="Gene3D" id="3.40.50.720">
    <property type="entry name" value="NAD(P)-binding Rossmann-like Domain"/>
    <property type="match status" value="1"/>
</dbReference>
<keyword evidence="9" id="KW-1185">Reference proteome</keyword>
<dbReference type="InterPro" id="IPR013149">
    <property type="entry name" value="ADH-like_C"/>
</dbReference>
<dbReference type="Gene3D" id="3.90.180.10">
    <property type="entry name" value="Medium-chain alcohol dehydrogenases, catalytic domain"/>
    <property type="match status" value="2"/>
</dbReference>
<keyword evidence="3" id="KW-0479">Metal-binding</keyword>
<dbReference type="InterPro" id="IPR011032">
    <property type="entry name" value="GroES-like_sf"/>
</dbReference>
<evidence type="ECO:0000313" key="9">
    <source>
        <dbReference type="Proteomes" id="UP000523079"/>
    </source>
</evidence>
<feature type="domain" description="Alcohol dehydrogenase-like C-terminal" evidence="6">
    <location>
        <begin position="164"/>
        <end position="291"/>
    </location>
</feature>
<dbReference type="PANTHER" id="PTHR43350:SF21">
    <property type="entry name" value="S-NITROSOMYCOTHIOL REDUCTASE MSCR"/>
    <property type="match status" value="1"/>
</dbReference>